<protein>
    <submittedName>
        <fullName evidence="2">DUF4158 domain-containing protein</fullName>
    </submittedName>
</protein>
<proteinExistence type="predicted"/>
<dbReference type="Proteomes" id="UP001550853">
    <property type="component" value="Unassembled WGS sequence"/>
</dbReference>
<organism evidence="2 3">
    <name type="scientific">Streptomyces catenulae</name>
    <dbReference type="NCBI Taxonomy" id="66875"/>
    <lineage>
        <taxon>Bacteria</taxon>
        <taxon>Bacillati</taxon>
        <taxon>Actinomycetota</taxon>
        <taxon>Actinomycetes</taxon>
        <taxon>Kitasatosporales</taxon>
        <taxon>Streptomycetaceae</taxon>
        <taxon>Streptomyces</taxon>
    </lineage>
</organism>
<name>A0ABV2Z2C4_9ACTN</name>
<accession>A0ABV2Z2C4</accession>
<feature type="region of interest" description="Disordered" evidence="1">
    <location>
        <begin position="87"/>
        <end position="111"/>
    </location>
</feature>
<reference evidence="2 3" key="1">
    <citation type="submission" date="2024-06" db="EMBL/GenBank/DDBJ databases">
        <title>The Natural Products Discovery Center: Release of the First 8490 Sequenced Strains for Exploring Actinobacteria Biosynthetic Diversity.</title>
        <authorList>
            <person name="Kalkreuter E."/>
            <person name="Kautsar S.A."/>
            <person name="Yang D."/>
            <person name="Bader C.D."/>
            <person name="Teijaro C.N."/>
            <person name="Fluegel L."/>
            <person name="Davis C.M."/>
            <person name="Simpson J.R."/>
            <person name="Lauterbach L."/>
            <person name="Steele A.D."/>
            <person name="Gui C."/>
            <person name="Meng S."/>
            <person name="Li G."/>
            <person name="Viehrig K."/>
            <person name="Ye F."/>
            <person name="Su P."/>
            <person name="Kiefer A.F."/>
            <person name="Nichols A."/>
            <person name="Cepeda A.J."/>
            <person name="Yan W."/>
            <person name="Fan B."/>
            <person name="Jiang Y."/>
            <person name="Adhikari A."/>
            <person name="Zheng C.-J."/>
            <person name="Schuster L."/>
            <person name="Cowan T.M."/>
            <person name="Smanski M.J."/>
            <person name="Chevrette M.G."/>
            <person name="De Carvalho L.P.S."/>
            <person name="Shen B."/>
        </authorList>
    </citation>
    <scope>NUCLEOTIDE SEQUENCE [LARGE SCALE GENOMIC DNA]</scope>
    <source>
        <strain evidence="2 3">NPDC033039</strain>
    </source>
</reference>
<evidence type="ECO:0000313" key="3">
    <source>
        <dbReference type="Proteomes" id="UP001550853"/>
    </source>
</evidence>
<comment type="caution">
    <text evidence="2">The sequence shown here is derived from an EMBL/GenBank/DDBJ whole genome shotgun (WGS) entry which is preliminary data.</text>
</comment>
<gene>
    <name evidence="2" type="ORF">AB0E61_18915</name>
</gene>
<dbReference type="EMBL" id="JBEZVI010000015">
    <property type="protein sequence ID" value="MEU3712153.1"/>
    <property type="molecule type" value="Genomic_DNA"/>
</dbReference>
<sequence>MRHLPFSPSRDEVEWAAARTDCDKHLLAQLLTLKSYQRMGYFPEVAGWHGGEGCEPYGERRRTAARQRTRLSYAKAKARKIAEAVMRSEAASKSRLGRPAASASDRCHEHR</sequence>
<dbReference type="RefSeq" id="WP_157848029.1">
    <property type="nucleotide sequence ID" value="NZ_JBEZVI010000015.1"/>
</dbReference>
<evidence type="ECO:0000256" key="1">
    <source>
        <dbReference type="SAM" id="MobiDB-lite"/>
    </source>
</evidence>
<evidence type="ECO:0000313" key="2">
    <source>
        <dbReference type="EMBL" id="MEU3712153.1"/>
    </source>
</evidence>
<keyword evidence="3" id="KW-1185">Reference proteome</keyword>